<dbReference type="PANTHER" id="PTHR42928:SF5">
    <property type="entry name" value="BLR1237 PROTEIN"/>
    <property type="match status" value="1"/>
</dbReference>
<sequence length="336" mass="35948">MKNKIFLSLRIASVALLACVATHQALAQKAPQNAEKTIDWPTRPVTLVVPFPPGGPTDLIARVLAKQLTEQLGQSFLIDNKGGANGNIGGQFVAQAKPDGYTALYNTSSLALSPSLYKDMSFNPQKDFTPVTTTAVVPLVLLVNPKLPVKSIQEFIDYAKKNPGKLSYASSGNGNITHLGAFLLNQATGIDAVHVPYRGSAPAMTDLVGGQVHYDTNTLNDSVQYVKDNRLRALAVTSAKRSPVLPDVPTVAETVVPGFDMGAWQGIVMPAKTNPAIVKKFNAEVLKALQSPEVLKQLEAQGAQVLGSSPEEYKAYLDSEIKRFAKIVKDAGVTLN</sequence>
<dbReference type="PANTHER" id="PTHR42928">
    <property type="entry name" value="TRICARBOXYLATE-BINDING PROTEIN"/>
    <property type="match status" value="1"/>
</dbReference>
<dbReference type="PIRSF" id="PIRSF017082">
    <property type="entry name" value="YflP"/>
    <property type="match status" value="1"/>
</dbReference>
<dbReference type="AlphaFoldDB" id="A0A6B2R2L2"/>
<comment type="similarity">
    <text evidence="1">Belongs to the UPF0065 (bug) family.</text>
</comment>
<proteinExistence type="inferred from homology"/>
<dbReference type="Gene3D" id="3.40.190.10">
    <property type="entry name" value="Periplasmic binding protein-like II"/>
    <property type="match status" value="1"/>
</dbReference>
<dbReference type="SUPFAM" id="SSF53850">
    <property type="entry name" value="Periplasmic binding protein-like II"/>
    <property type="match status" value="1"/>
</dbReference>
<dbReference type="Gene3D" id="3.40.190.150">
    <property type="entry name" value="Bordetella uptake gene, domain 1"/>
    <property type="match status" value="1"/>
</dbReference>
<dbReference type="CDD" id="cd13578">
    <property type="entry name" value="PBP2_Bug27"/>
    <property type="match status" value="1"/>
</dbReference>
<evidence type="ECO:0000256" key="1">
    <source>
        <dbReference type="ARBA" id="ARBA00006987"/>
    </source>
</evidence>
<evidence type="ECO:0000313" key="3">
    <source>
        <dbReference type="EMBL" id="NDY83609.1"/>
    </source>
</evidence>
<accession>A0A6B2R2L2</accession>
<feature type="signal peptide" evidence="2">
    <location>
        <begin position="1"/>
        <end position="27"/>
    </location>
</feature>
<dbReference type="InterPro" id="IPR005064">
    <property type="entry name" value="BUG"/>
</dbReference>
<feature type="chain" id="PRO_5025692870" evidence="2">
    <location>
        <begin position="28"/>
        <end position="336"/>
    </location>
</feature>
<dbReference type="Pfam" id="PF03401">
    <property type="entry name" value="TctC"/>
    <property type="match status" value="1"/>
</dbReference>
<organism evidence="3">
    <name type="scientific">Sheuella amnicola</name>
    <dbReference type="NCBI Taxonomy" id="2707330"/>
    <lineage>
        <taxon>Bacteria</taxon>
        <taxon>Pseudomonadati</taxon>
        <taxon>Pseudomonadota</taxon>
        <taxon>Betaproteobacteria</taxon>
        <taxon>Burkholderiales</taxon>
        <taxon>Alcaligenaceae</taxon>
        <taxon>Sheuella</taxon>
    </lineage>
</organism>
<dbReference type="RefSeq" id="WP_163654969.1">
    <property type="nucleotide sequence ID" value="NZ_JAAGRN010000006.1"/>
</dbReference>
<protein>
    <submittedName>
        <fullName evidence="3">Tripartite tricarboxylate transporter substrate binding protein</fullName>
    </submittedName>
</protein>
<dbReference type="EMBL" id="JAAGRN010000006">
    <property type="protein sequence ID" value="NDY83609.1"/>
    <property type="molecule type" value="Genomic_DNA"/>
</dbReference>
<comment type="caution">
    <text evidence="3">The sequence shown here is derived from an EMBL/GenBank/DDBJ whole genome shotgun (WGS) entry which is preliminary data.</text>
</comment>
<evidence type="ECO:0000256" key="2">
    <source>
        <dbReference type="SAM" id="SignalP"/>
    </source>
</evidence>
<keyword evidence="2" id="KW-0732">Signal</keyword>
<gene>
    <name evidence="3" type="ORF">G3I67_10230</name>
</gene>
<reference evidence="3" key="1">
    <citation type="submission" date="2020-02" db="EMBL/GenBank/DDBJ databases">
        <authorList>
            <person name="Chen W.-M."/>
        </authorList>
    </citation>
    <scope>NUCLEOTIDE SEQUENCE</scope>
    <source>
        <strain evidence="3">NBD-18</strain>
    </source>
</reference>
<dbReference type="InterPro" id="IPR042100">
    <property type="entry name" value="Bug_dom1"/>
</dbReference>
<name>A0A6B2R2L2_9BURK</name>